<evidence type="ECO:0008006" key="3">
    <source>
        <dbReference type="Google" id="ProtNLM"/>
    </source>
</evidence>
<dbReference type="Pfam" id="PF02597">
    <property type="entry name" value="ThiS"/>
    <property type="match status" value="1"/>
</dbReference>
<dbReference type="Proteomes" id="UP000294662">
    <property type="component" value="Unassembled WGS sequence"/>
</dbReference>
<name>A0A4R5F0W8_9RHOB</name>
<dbReference type="SUPFAM" id="SSF54285">
    <property type="entry name" value="MoaD/ThiS"/>
    <property type="match status" value="1"/>
</dbReference>
<dbReference type="InterPro" id="IPR012675">
    <property type="entry name" value="Beta-grasp_dom_sf"/>
</dbReference>
<evidence type="ECO:0000313" key="2">
    <source>
        <dbReference type="Proteomes" id="UP000294662"/>
    </source>
</evidence>
<evidence type="ECO:0000313" key="1">
    <source>
        <dbReference type="EMBL" id="TDE40999.1"/>
    </source>
</evidence>
<accession>A0A4R5F0W8</accession>
<dbReference type="EMBL" id="SMFP01000001">
    <property type="protein sequence ID" value="TDE40999.1"/>
    <property type="molecule type" value="Genomic_DNA"/>
</dbReference>
<dbReference type="InterPro" id="IPR016155">
    <property type="entry name" value="Mopterin_synth/thiamin_S_b"/>
</dbReference>
<comment type="caution">
    <text evidence="1">The sequence shown here is derived from an EMBL/GenBank/DDBJ whole genome shotgun (WGS) entry which is preliminary data.</text>
</comment>
<gene>
    <name evidence="1" type="ORF">E1B25_01960</name>
</gene>
<proteinExistence type="predicted"/>
<dbReference type="CDD" id="cd17040">
    <property type="entry name" value="Ubl_MoaD_like"/>
    <property type="match status" value="1"/>
</dbReference>
<sequence length="81" mass="8402">MVDVALWSGLRPLVGGRDSVAVEGGTVGEILDALRRDYPALGPTLDAGVSVVVDGRVIATSLTEPVQPDSEVVLMMRLKGG</sequence>
<dbReference type="RefSeq" id="WP_132826989.1">
    <property type="nucleotide sequence ID" value="NZ_SMFP01000001.1"/>
</dbReference>
<dbReference type="OrthoDB" id="8087696at2"/>
<keyword evidence="2" id="KW-1185">Reference proteome</keyword>
<reference evidence="1 2" key="1">
    <citation type="submission" date="2019-03" db="EMBL/GenBank/DDBJ databases">
        <authorList>
            <person name="Zhang S."/>
        </authorList>
    </citation>
    <scope>NUCLEOTIDE SEQUENCE [LARGE SCALE GENOMIC DNA]</scope>
    <source>
        <strain evidence="1 2">S4J41</strain>
    </source>
</reference>
<protein>
    <recommendedName>
        <fullName evidence="3">MoaD/ThiS family protein</fullName>
    </recommendedName>
</protein>
<dbReference type="Gene3D" id="3.10.20.30">
    <property type="match status" value="1"/>
</dbReference>
<organism evidence="1 2">
    <name type="scientific">Antarcticimicrobium sediminis</name>
    <dbReference type="NCBI Taxonomy" id="2546227"/>
    <lineage>
        <taxon>Bacteria</taxon>
        <taxon>Pseudomonadati</taxon>
        <taxon>Pseudomonadota</taxon>
        <taxon>Alphaproteobacteria</taxon>
        <taxon>Rhodobacterales</taxon>
        <taxon>Paracoccaceae</taxon>
        <taxon>Antarcticimicrobium</taxon>
    </lineage>
</organism>
<dbReference type="AlphaFoldDB" id="A0A4R5F0W8"/>
<dbReference type="InterPro" id="IPR003749">
    <property type="entry name" value="ThiS/MoaD-like"/>
</dbReference>